<sequence>MMVLHSYRIAGREILVFDGTKGYMPGAAAIRLLAGRKGVGADRIIVYTGTKEIPSFRVFAADGGEQTMTAEDYRVLSRSRADFELHVTDFFVGLMREADARFAAAAC</sequence>
<evidence type="ECO:0000313" key="2">
    <source>
        <dbReference type="Proteomes" id="UP000430222"/>
    </source>
</evidence>
<dbReference type="Proteomes" id="UP000430222">
    <property type="component" value="Unassembled WGS sequence"/>
</dbReference>
<dbReference type="EMBL" id="VUNL01000002">
    <property type="protein sequence ID" value="MSV23968.1"/>
    <property type="molecule type" value="Genomic_DNA"/>
</dbReference>
<reference evidence="1 2" key="1">
    <citation type="submission" date="2019-08" db="EMBL/GenBank/DDBJ databases">
        <title>In-depth cultivation of the pig gut microbiome towards novel bacterial diversity and tailored functional studies.</title>
        <authorList>
            <person name="Wylensek D."/>
            <person name="Hitch T.C.A."/>
            <person name="Clavel T."/>
        </authorList>
    </citation>
    <scope>NUCLEOTIDE SEQUENCE [LARGE SCALE GENOMIC DNA]</scope>
    <source>
        <strain evidence="2">WCA-380-WT-3B3</strain>
    </source>
</reference>
<proteinExistence type="predicted"/>
<organism evidence="1 2">
    <name type="scientific">Selenomonas montiformis</name>
    <dbReference type="NCBI Taxonomy" id="2652285"/>
    <lineage>
        <taxon>Bacteria</taxon>
        <taxon>Bacillati</taxon>
        <taxon>Bacillota</taxon>
        <taxon>Negativicutes</taxon>
        <taxon>Selenomonadales</taxon>
        <taxon>Selenomonadaceae</taxon>
        <taxon>Selenomonas</taxon>
    </lineage>
</organism>
<name>A0A6I2UP23_9FIRM</name>
<evidence type="ECO:0000313" key="1">
    <source>
        <dbReference type="EMBL" id="MSV23968.1"/>
    </source>
</evidence>
<comment type="caution">
    <text evidence="1">The sequence shown here is derived from an EMBL/GenBank/DDBJ whole genome shotgun (WGS) entry which is preliminary data.</text>
</comment>
<protein>
    <submittedName>
        <fullName evidence="1">Diaminopimelate epimerase</fullName>
    </submittedName>
</protein>
<keyword evidence="2" id="KW-1185">Reference proteome</keyword>
<dbReference type="AlphaFoldDB" id="A0A6I2UP23"/>
<accession>A0A6I2UP23</accession>
<gene>
    <name evidence="1" type="ORF">FYJ78_01930</name>
</gene>